<evidence type="ECO:0000313" key="3">
    <source>
        <dbReference type="EMBL" id="NYZ69347.1"/>
    </source>
</evidence>
<dbReference type="InterPro" id="IPR011335">
    <property type="entry name" value="Restrct_endonuc-II-like"/>
</dbReference>
<dbReference type="RefSeq" id="WP_180571341.1">
    <property type="nucleotide sequence ID" value="NZ_JACCKB010000076.1"/>
</dbReference>
<organism evidence="3 4">
    <name type="scientific">Spartinivicinus marinus</name>
    <dbReference type="NCBI Taxonomy" id="2994442"/>
    <lineage>
        <taxon>Bacteria</taxon>
        <taxon>Pseudomonadati</taxon>
        <taxon>Pseudomonadota</taxon>
        <taxon>Gammaproteobacteria</taxon>
        <taxon>Oceanospirillales</taxon>
        <taxon>Zooshikellaceae</taxon>
        <taxon>Spartinivicinus</taxon>
    </lineage>
</organism>
<name>A0A853IIW5_9GAMM</name>
<evidence type="ECO:0000313" key="4">
    <source>
        <dbReference type="Proteomes" id="UP000569732"/>
    </source>
</evidence>
<dbReference type="InterPro" id="IPR011604">
    <property type="entry name" value="PDDEXK-like_dom_sf"/>
</dbReference>
<feature type="domain" description="YqaJ viral recombinase" evidence="2">
    <location>
        <begin position="35"/>
        <end position="191"/>
    </location>
</feature>
<accession>A0A853IIW5</accession>
<dbReference type="EMBL" id="JACCKB010000076">
    <property type="protein sequence ID" value="NYZ69347.1"/>
    <property type="molecule type" value="Genomic_DNA"/>
</dbReference>
<reference evidence="3 4" key="1">
    <citation type="submission" date="2020-07" db="EMBL/GenBank/DDBJ databases">
        <title>Endozoicomonas sp. nov., isolated from sediment.</title>
        <authorList>
            <person name="Gu T."/>
        </authorList>
    </citation>
    <scope>NUCLEOTIDE SEQUENCE [LARGE SCALE GENOMIC DNA]</scope>
    <source>
        <strain evidence="3 4">SM1973</strain>
    </source>
</reference>
<dbReference type="InterPro" id="IPR017482">
    <property type="entry name" value="Lambda-type_endonuclease"/>
</dbReference>
<gene>
    <name evidence="3" type="ORF">H0A36_25340</name>
</gene>
<comment type="caution">
    <text evidence="3">The sequence shown here is derived from an EMBL/GenBank/DDBJ whole genome shotgun (WGS) entry which is preliminary data.</text>
</comment>
<evidence type="ECO:0000256" key="1">
    <source>
        <dbReference type="SAM" id="Coils"/>
    </source>
</evidence>
<dbReference type="Pfam" id="PF09588">
    <property type="entry name" value="YqaJ"/>
    <property type="match status" value="1"/>
</dbReference>
<dbReference type="AlphaFoldDB" id="A0A853IIW5"/>
<keyword evidence="1" id="KW-0175">Coiled coil</keyword>
<feature type="coiled-coil region" evidence="1">
    <location>
        <begin position="257"/>
        <end position="291"/>
    </location>
</feature>
<evidence type="ECO:0000259" key="2">
    <source>
        <dbReference type="Pfam" id="PF09588"/>
    </source>
</evidence>
<proteinExistence type="predicted"/>
<protein>
    <submittedName>
        <fullName evidence="3">YqaJ viral recombinase family protein</fullName>
    </submittedName>
</protein>
<dbReference type="InterPro" id="IPR019080">
    <property type="entry name" value="YqaJ_viral_recombinase"/>
</dbReference>
<keyword evidence="4" id="KW-1185">Reference proteome</keyword>
<dbReference type="Proteomes" id="UP000569732">
    <property type="component" value="Unassembled WGS sequence"/>
</dbReference>
<dbReference type="SUPFAM" id="SSF52980">
    <property type="entry name" value="Restriction endonuclease-like"/>
    <property type="match status" value="1"/>
</dbReference>
<dbReference type="NCBIfam" id="TIGR03033">
    <property type="entry name" value="phage_rel_nuc"/>
    <property type="match status" value="1"/>
</dbReference>
<dbReference type="Gene3D" id="3.90.320.10">
    <property type="match status" value="1"/>
</dbReference>
<sequence length="348" mass="39508">MAMKVKPEELKQHDNYIIRVKASIPAYAGLQGREKFLADRRLGIGGSDVAAILGVHPHKTALEVWAEKTGKVEPKDLSNIEAVHFGNELEDVVAREYMRRTLREVRQVNKTMICKAQPWLVGNLDRRVVGLKRVLELKTADKMVVQYGKQWGKGNVYSIDDQGNVIAVILCDEVPDTYLLQCLHYMIVTGWKVADLAVLIGGNQYRDYTIKFNEQLASAVCQRLKDFWFNNVIADVAPEPQNTSDLDMLHAQDNGEVIEANNEVLELVERNKEVKQQMKSLQQELNSNSFEIKNYMGSNSVLTDSTGKKLCSWKYQTAKRIDTTAFKENEPLLAAQYTKDVESRVFRA</sequence>